<evidence type="ECO:0000256" key="4">
    <source>
        <dbReference type="ARBA" id="ARBA00023136"/>
    </source>
</evidence>
<feature type="transmembrane region" description="Helical" evidence="5">
    <location>
        <begin position="64"/>
        <end position="81"/>
    </location>
</feature>
<dbReference type="SMART" id="SM00327">
    <property type="entry name" value="VWA"/>
    <property type="match status" value="1"/>
</dbReference>
<accession>A0ABV3Z8E5</accession>
<name>A0ABV3Z8E5_9BACT</name>
<keyword evidence="2 5" id="KW-0812">Transmembrane</keyword>
<evidence type="ECO:0000256" key="1">
    <source>
        <dbReference type="ARBA" id="ARBA00022475"/>
    </source>
</evidence>
<dbReference type="InterPro" id="IPR036465">
    <property type="entry name" value="vWFA_dom_sf"/>
</dbReference>
<gene>
    <name evidence="7" type="ORF">QTN47_00150</name>
</gene>
<organism evidence="7 8">
    <name type="scientific">Danxiaibacter flavus</name>
    <dbReference type="NCBI Taxonomy" id="3049108"/>
    <lineage>
        <taxon>Bacteria</taxon>
        <taxon>Pseudomonadati</taxon>
        <taxon>Bacteroidota</taxon>
        <taxon>Chitinophagia</taxon>
        <taxon>Chitinophagales</taxon>
        <taxon>Chitinophagaceae</taxon>
        <taxon>Danxiaibacter</taxon>
    </lineage>
</organism>
<dbReference type="Gene3D" id="3.40.50.410">
    <property type="entry name" value="von Willebrand factor, type A domain"/>
    <property type="match status" value="1"/>
</dbReference>
<dbReference type="PANTHER" id="PTHR22550:SF5">
    <property type="entry name" value="LEUCINE ZIPPER PROTEIN 4"/>
    <property type="match status" value="1"/>
</dbReference>
<dbReference type="InterPro" id="IPR002035">
    <property type="entry name" value="VWF_A"/>
</dbReference>
<evidence type="ECO:0000313" key="7">
    <source>
        <dbReference type="EMBL" id="MEX6685880.1"/>
    </source>
</evidence>
<protein>
    <submittedName>
        <fullName evidence="7">VWA domain-containing protein</fullName>
    </submittedName>
</protein>
<dbReference type="RefSeq" id="WP_369327269.1">
    <property type="nucleotide sequence ID" value="NZ_JAULBC010000001.1"/>
</dbReference>
<evidence type="ECO:0000256" key="2">
    <source>
        <dbReference type="ARBA" id="ARBA00022692"/>
    </source>
</evidence>
<evidence type="ECO:0000256" key="3">
    <source>
        <dbReference type="ARBA" id="ARBA00022989"/>
    </source>
</evidence>
<dbReference type="InterPro" id="IPR024163">
    <property type="entry name" value="Aerotolerance_reg_N"/>
</dbReference>
<dbReference type="Pfam" id="PF07584">
    <property type="entry name" value="BatA"/>
    <property type="match status" value="1"/>
</dbReference>
<feature type="domain" description="VWFA" evidence="6">
    <location>
        <begin position="96"/>
        <end position="289"/>
    </location>
</feature>
<evidence type="ECO:0000256" key="5">
    <source>
        <dbReference type="SAM" id="Phobius"/>
    </source>
</evidence>
<sequence length="335" mass="37931">MLTEWFKHIQFAYVWVLGLLLLIPILILEYLRRGDKGKAAMLITTTHFIGNTNNLKLTFRHFPFVLRCLSLICLIIALARPQQKFTEELTEGEGIDMVLCFDISGSMTERDFEPNRLEASKDVATQFVQQRPGDKIGVVIFSNQSFTLCPITTDHNAVLTQIRNIQSGYLQDEGTAIGSGLATSVDRLRSSKAKSKVIVLLTDGVDFGGTIPPDIARDMARLFKIKVYTIGVGSEKEIQEVTNTPFGPVQQTKKLEFNEKLLKDLAQQTGGEYFHATDKAALQLIYNSINQLEKSRVEISTHNRYTEKYLPWLAAALFFLLIEITLRYTVFRKFP</sequence>
<dbReference type="Proteomes" id="UP001560573">
    <property type="component" value="Unassembled WGS sequence"/>
</dbReference>
<keyword evidence="4 5" id="KW-0472">Membrane</keyword>
<reference evidence="7 8" key="1">
    <citation type="submission" date="2023-07" db="EMBL/GenBank/DDBJ databases">
        <authorList>
            <person name="Lian W.-H."/>
        </authorList>
    </citation>
    <scope>NUCLEOTIDE SEQUENCE [LARGE SCALE GENOMIC DNA]</scope>
    <source>
        <strain evidence="7 8">SYSU DXS3180</strain>
    </source>
</reference>
<dbReference type="PROSITE" id="PS50234">
    <property type="entry name" value="VWFA"/>
    <property type="match status" value="1"/>
</dbReference>
<comment type="caution">
    <text evidence="7">The sequence shown here is derived from an EMBL/GenBank/DDBJ whole genome shotgun (WGS) entry which is preliminary data.</text>
</comment>
<dbReference type="InterPro" id="IPR050768">
    <property type="entry name" value="UPF0353/GerABKA_families"/>
</dbReference>
<dbReference type="EMBL" id="JAULBC010000001">
    <property type="protein sequence ID" value="MEX6685880.1"/>
    <property type="molecule type" value="Genomic_DNA"/>
</dbReference>
<keyword evidence="3 5" id="KW-1133">Transmembrane helix</keyword>
<dbReference type="Pfam" id="PF13519">
    <property type="entry name" value="VWA_2"/>
    <property type="match status" value="1"/>
</dbReference>
<dbReference type="SUPFAM" id="SSF53300">
    <property type="entry name" value="vWA-like"/>
    <property type="match status" value="1"/>
</dbReference>
<feature type="transmembrane region" description="Helical" evidence="5">
    <location>
        <begin position="12"/>
        <end position="31"/>
    </location>
</feature>
<keyword evidence="1" id="KW-1003">Cell membrane</keyword>
<keyword evidence="8" id="KW-1185">Reference proteome</keyword>
<proteinExistence type="predicted"/>
<evidence type="ECO:0000313" key="8">
    <source>
        <dbReference type="Proteomes" id="UP001560573"/>
    </source>
</evidence>
<evidence type="ECO:0000259" key="6">
    <source>
        <dbReference type="PROSITE" id="PS50234"/>
    </source>
</evidence>
<dbReference type="PANTHER" id="PTHR22550">
    <property type="entry name" value="SPORE GERMINATION PROTEIN"/>
    <property type="match status" value="1"/>
</dbReference>
<feature type="transmembrane region" description="Helical" evidence="5">
    <location>
        <begin position="309"/>
        <end position="330"/>
    </location>
</feature>